<keyword evidence="3" id="KW-1185">Reference proteome</keyword>
<dbReference type="GeneID" id="18913832"/>
<dbReference type="HOGENOM" id="CLU_2705638_0_0_1"/>
<evidence type="ECO:0000256" key="1">
    <source>
        <dbReference type="SAM" id="MobiDB-lite"/>
    </source>
</evidence>
<accession>K5XC11</accession>
<sequence length="73" mass="7685">MEAYLCTLLPEYAPNAPRPEFKVGRGGAQDAAPAPSAERLLKEAARGPARVFSARSREEGGPATQASAAKHVH</sequence>
<dbReference type="RefSeq" id="XP_007389982.1">
    <property type="nucleotide sequence ID" value="XM_007389920.1"/>
</dbReference>
<dbReference type="Proteomes" id="UP000008370">
    <property type="component" value="Unassembled WGS sequence"/>
</dbReference>
<evidence type="ECO:0000313" key="3">
    <source>
        <dbReference type="Proteomes" id="UP000008370"/>
    </source>
</evidence>
<dbReference type="AlphaFoldDB" id="K5XC11"/>
<reference evidence="2 3" key="1">
    <citation type="journal article" date="2012" name="BMC Genomics">
        <title>Comparative genomics of the white-rot fungi, Phanerochaete carnosa and P. chrysosporium, to elucidate the genetic basis of the distinct wood types they colonize.</title>
        <authorList>
            <person name="Suzuki H."/>
            <person name="MacDonald J."/>
            <person name="Syed K."/>
            <person name="Salamov A."/>
            <person name="Hori C."/>
            <person name="Aerts A."/>
            <person name="Henrissat B."/>
            <person name="Wiebenga A."/>
            <person name="vanKuyk P.A."/>
            <person name="Barry K."/>
            <person name="Lindquist E."/>
            <person name="LaButti K."/>
            <person name="Lapidus A."/>
            <person name="Lucas S."/>
            <person name="Coutinho P."/>
            <person name="Gong Y."/>
            <person name="Samejima M."/>
            <person name="Mahadevan R."/>
            <person name="Abou-Zaid M."/>
            <person name="de Vries R.P."/>
            <person name="Igarashi K."/>
            <person name="Yadav J.S."/>
            <person name="Grigoriev I.V."/>
            <person name="Master E.R."/>
        </authorList>
    </citation>
    <scope>NUCLEOTIDE SEQUENCE [LARGE SCALE GENOMIC DNA]</scope>
    <source>
        <strain evidence="2 3">HHB-10118-sp</strain>
    </source>
</reference>
<feature type="region of interest" description="Disordered" evidence="1">
    <location>
        <begin position="14"/>
        <end position="73"/>
    </location>
</feature>
<gene>
    <name evidence="2" type="ORF">PHACADRAFT_246528</name>
</gene>
<dbReference type="EMBL" id="JH930468">
    <property type="protein sequence ID" value="EKM60527.1"/>
    <property type="molecule type" value="Genomic_DNA"/>
</dbReference>
<name>K5XC11_PHACS</name>
<proteinExistence type="predicted"/>
<evidence type="ECO:0000313" key="2">
    <source>
        <dbReference type="EMBL" id="EKM60527.1"/>
    </source>
</evidence>
<organism evidence="2 3">
    <name type="scientific">Phanerochaete carnosa (strain HHB-10118-sp)</name>
    <name type="common">White-rot fungus</name>
    <name type="synonym">Peniophora carnosa</name>
    <dbReference type="NCBI Taxonomy" id="650164"/>
    <lineage>
        <taxon>Eukaryota</taxon>
        <taxon>Fungi</taxon>
        <taxon>Dikarya</taxon>
        <taxon>Basidiomycota</taxon>
        <taxon>Agaricomycotina</taxon>
        <taxon>Agaricomycetes</taxon>
        <taxon>Polyporales</taxon>
        <taxon>Phanerochaetaceae</taxon>
        <taxon>Phanerochaete</taxon>
    </lineage>
</organism>
<dbReference type="InParanoid" id="K5XC11"/>
<dbReference type="KEGG" id="pco:PHACADRAFT_246528"/>
<protein>
    <submittedName>
        <fullName evidence="2">Uncharacterized protein</fullName>
    </submittedName>
</protein>